<dbReference type="GO" id="GO:0001514">
    <property type="term" value="P:selenocysteine incorporation"/>
    <property type="evidence" value="ECO:0007669"/>
    <property type="project" value="InterPro"/>
</dbReference>
<feature type="domain" description="Elongation factor SelB fourth winged-helix" evidence="1">
    <location>
        <begin position="3"/>
        <end position="30"/>
    </location>
</feature>
<dbReference type="InterPro" id="IPR015191">
    <property type="entry name" value="SelB_WHD4"/>
</dbReference>
<evidence type="ECO:0000313" key="2">
    <source>
        <dbReference type="EMBL" id="QBH15608.1"/>
    </source>
</evidence>
<dbReference type="EMBL" id="CP036313">
    <property type="protein sequence ID" value="QBH15608.1"/>
    <property type="molecule type" value="Genomic_DNA"/>
</dbReference>
<dbReference type="GO" id="GO:0005525">
    <property type="term" value="F:GTP binding"/>
    <property type="evidence" value="ECO:0007669"/>
    <property type="project" value="InterPro"/>
</dbReference>
<dbReference type="GO" id="GO:0003723">
    <property type="term" value="F:RNA binding"/>
    <property type="evidence" value="ECO:0007669"/>
    <property type="project" value="InterPro"/>
</dbReference>
<evidence type="ECO:0000313" key="4">
    <source>
        <dbReference type="Proteomes" id="UP000248798"/>
    </source>
</evidence>
<dbReference type="GO" id="GO:0003746">
    <property type="term" value="F:translation elongation factor activity"/>
    <property type="evidence" value="ECO:0007669"/>
    <property type="project" value="InterPro"/>
</dbReference>
<dbReference type="Proteomes" id="UP000293902">
    <property type="component" value="Chromosome"/>
</dbReference>
<evidence type="ECO:0000259" key="1">
    <source>
        <dbReference type="Pfam" id="PF09107"/>
    </source>
</evidence>
<sequence length="59" mass="7042">MGVSLKYLIPRLEYFDARNVAIRIGEIRKLRGVSTHKLFLLARRKIWQRLRMPTTAEMQ</sequence>
<accession>A0A328FKW7</accession>
<reference evidence="2 5" key="2">
    <citation type="submission" date="2019-02" db="EMBL/GenBank/DDBJ databases">
        <title>Complete genome sequence of Desulfobacter hydrogenophilus AcRS1.</title>
        <authorList>
            <person name="Marietou A."/>
            <person name="Lund M.B."/>
            <person name="Marshall I.P.G."/>
            <person name="Schreiber L."/>
            <person name="Jorgensen B."/>
        </authorList>
    </citation>
    <scope>NUCLEOTIDE SEQUENCE [LARGE SCALE GENOMIC DNA]</scope>
    <source>
        <strain evidence="2 5">AcRS1</strain>
    </source>
</reference>
<organism evidence="3 4">
    <name type="scientific">Desulfobacter hydrogenophilus</name>
    <dbReference type="NCBI Taxonomy" id="2291"/>
    <lineage>
        <taxon>Bacteria</taxon>
        <taxon>Pseudomonadati</taxon>
        <taxon>Thermodesulfobacteriota</taxon>
        <taxon>Desulfobacteria</taxon>
        <taxon>Desulfobacterales</taxon>
        <taxon>Desulfobacteraceae</taxon>
        <taxon>Desulfobacter</taxon>
    </lineage>
</organism>
<dbReference type="Gene3D" id="1.10.10.10">
    <property type="entry name" value="Winged helix-like DNA-binding domain superfamily/Winged helix DNA-binding domain"/>
    <property type="match status" value="1"/>
</dbReference>
<dbReference type="Proteomes" id="UP000248798">
    <property type="component" value="Unassembled WGS sequence"/>
</dbReference>
<proteinExistence type="predicted"/>
<evidence type="ECO:0000313" key="3">
    <source>
        <dbReference type="EMBL" id="RAM03657.1"/>
    </source>
</evidence>
<dbReference type="Pfam" id="PF09107">
    <property type="entry name" value="WHD_3rd_SelB"/>
    <property type="match status" value="1"/>
</dbReference>
<evidence type="ECO:0000313" key="5">
    <source>
        <dbReference type="Proteomes" id="UP000293902"/>
    </source>
</evidence>
<reference evidence="3 4" key="1">
    <citation type="submission" date="2018-06" db="EMBL/GenBank/DDBJ databases">
        <title>Complete Genome Sequence of Desulfobacter hydrogenophilus (DSM3380).</title>
        <authorList>
            <person name="Marietou A."/>
            <person name="Schreiber L."/>
            <person name="Marshall I."/>
            <person name="Jorgensen B."/>
        </authorList>
    </citation>
    <scope>NUCLEOTIDE SEQUENCE [LARGE SCALE GENOMIC DNA]</scope>
    <source>
        <strain evidence="3 4">DSM 3380</strain>
    </source>
</reference>
<dbReference type="EMBL" id="QLNI01000003">
    <property type="protein sequence ID" value="RAM03657.1"/>
    <property type="molecule type" value="Genomic_DNA"/>
</dbReference>
<protein>
    <recommendedName>
        <fullName evidence="1">Elongation factor SelB fourth winged-helix domain-containing protein</fullName>
    </recommendedName>
</protein>
<keyword evidence="5" id="KW-1185">Reference proteome</keyword>
<name>A0A328FKW7_9BACT</name>
<dbReference type="GO" id="GO:0005737">
    <property type="term" value="C:cytoplasm"/>
    <property type="evidence" value="ECO:0007669"/>
    <property type="project" value="InterPro"/>
</dbReference>
<dbReference type="InterPro" id="IPR036388">
    <property type="entry name" value="WH-like_DNA-bd_sf"/>
</dbReference>
<gene>
    <name evidence="3" type="ORF">DO021_02605</name>
    <name evidence="2" type="ORF">EYB58_13950</name>
</gene>
<dbReference type="AlphaFoldDB" id="A0A328FKW7"/>